<name>G7JY78_MEDTR</name>
<dbReference type="HOGENOM" id="CLU_2609668_0_0_1"/>
<proteinExistence type="predicted"/>
<keyword evidence="4" id="KW-1185">Reference proteome</keyword>
<reference evidence="2 4" key="2">
    <citation type="journal article" date="2014" name="BMC Genomics">
        <title>An improved genome release (version Mt4.0) for the model legume Medicago truncatula.</title>
        <authorList>
            <person name="Tang H."/>
            <person name="Krishnakumar V."/>
            <person name="Bidwell S."/>
            <person name="Rosen B."/>
            <person name="Chan A."/>
            <person name="Zhou S."/>
            <person name="Gentzbittel L."/>
            <person name="Childs K.L."/>
            <person name="Yandell M."/>
            <person name="Gundlach H."/>
            <person name="Mayer K.F."/>
            <person name="Schwartz D.C."/>
            <person name="Town C.D."/>
        </authorList>
    </citation>
    <scope>GENOME REANNOTATION</scope>
    <source>
        <strain evidence="3 4">cv. Jemalong A17</strain>
    </source>
</reference>
<protein>
    <recommendedName>
        <fullName evidence="5">Transcription factor interactor and regulator CCHC(Zn) family</fullName>
    </recommendedName>
</protein>
<dbReference type="InterPro" id="IPR036875">
    <property type="entry name" value="Znf_CCHC_sf"/>
</dbReference>
<gene>
    <name evidence="2" type="ordered locus">MTR_5g047470</name>
</gene>
<organism evidence="2 4">
    <name type="scientific">Medicago truncatula</name>
    <name type="common">Barrel medic</name>
    <name type="synonym">Medicago tribuloides</name>
    <dbReference type="NCBI Taxonomy" id="3880"/>
    <lineage>
        <taxon>Eukaryota</taxon>
        <taxon>Viridiplantae</taxon>
        <taxon>Streptophyta</taxon>
        <taxon>Embryophyta</taxon>
        <taxon>Tracheophyta</taxon>
        <taxon>Spermatophyta</taxon>
        <taxon>Magnoliopsida</taxon>
        <taxon>eudicotyledons</taxon>
        <taxon>Gunneridae</taxon>
        <taxon>Pentapetalae</taxon>
        <taxon>rosids</taxon>
        <taxon>fabids</taxon>
        <taxon>Fabales</taxon>
        <taxon>Fabaceae</taxon>
        <taxon>Papilionoideae</taxon>
        <taxon>50 kb inversion clade</taxon>
        <taxon>NPAAA clade</taxon>
        <taxon>Hologalegina</taxon>
        <taxon>IRL clade</taxon>
        <taxon>Trifolieae</taxon>
        <taxon>Medicago</taxon>
    </lineage>
</organism>
<dbReference type="GO" id="GO:0008270">
    <property type="term" value="F:zinc ion binding"/>
    <property type="evidence" value="ECO:0007669"/>
    <property type="project" value="InterPro"/>
</dbReference>
<evidence type="ECO:0008006" key="5">
    <source>
        <dbReference type="Google" id="ProtNLM"/>
    </source>
</evidence>
<dbReference type="Proteomes" id="UP000002051">
    <property type="component" value="Chromosome 5"/>
</dbReference>
<feature type="region of interest" description="Disordered" evidence="1">
    <location>
        <begin position="1"/>
        <end position="23"/>
    </location>
</feature>
<dbReference type="SUPFAM" id="SSF57756">
    <property type="entry name" value="Retrovirus zinc finger-like domains"/>
    <property type="match status" value="1"/>
</dbReference>
<evidence type="ECO:0000313" key="3">
    <source>
        <dbReference type="EnsemblPlants" id="AES97237"/>
    </source>
</evidence>
<accession>A0A0C3XJQ1</accession>
<evidence type="ECO:0000313" key="4">
    <source>
        <dbReference type="Proteomes" id="UP000002051"/>
    </source>
</evidence>
<evidence type="ECO:0000313" key="2">
    <source>
        <dbReference type="EMBL" id="AES97237.2"/>
    </source>
</evidence>
<dbReference type="EnsemblPlants" id="AES97237">
    <property type="protein sequence ID" value="AES97237"/>
    <property type="gene ID" value="MTR_5g047470"/>
</dbReference>
<dbReference type="PaxDb" id="3880-AES97237"/>
<accession>G7JY78</accession>
<reference evidence="3" key="3">
    <citation type="submission" date="2015-04" db="UniProtKB">
        <authorList>
            <consortium name="EnsemblPlants"/>
        </authorList>
    </citation>
    <scope>IDENTIFICATION</scope>
    <source>
        <strain evidence="3">cv. Jemalong A17</strain>
    </source>
</reference>
<dbReference type="AlphaFoldDB" id="G7JY78"/>
<reference evidence="2 4" key="1">
    <citation type="journal article" date="2011" name="Nature">
        <title>The Medicago genome provides insight into the evolution of rhizobial symbioses.</title>
        <authorList>
            <person name="Young N.D."/>
            <person name="Debelle F."/>
            <person name="Oldroyd G.E."/>
            <person name="Geurts R."/>
            <person name="Cannon S.B."/>
            <person name="Udvardi M.K."/>
            <person name="Benedito V.A."/>
            <person name="Mayer K.F."/>
            <person name="Gouzy J."/>
            <person name="Schoof H."/>
            <person name="Van de Peer Y."/>
            <person name="Proost S."/>
            <person name="Cook D.R."/>
            <person name="Meyers B.C."/>
            <person name="Spannagl M."/>
            <person name="Cheung F."/>
            <person name="De Mita S."/>
            <person name="Krishnakumar V."/>
            <person name="Gundlach H."/>
            <person name="Zhou S."/>
            <person name="Mudge J."/>
            <person name="Bharti A.K."/>
            <person name="Murray J.D."/>
            <person name="Naoumkina M.A."/>
            <person name="Rosen B."/>
            <person name="Silverstein K.A."/>
            <person name="Tang H."/>
            <person name="Rombauts S."/>
            <person name="Zhao P.X."/>
            <person name="Zhou P."/>
            <person name="Barbe V."/>
            <person name="Bardou P."/>
            <person name="Bechner M."/>
            <person name="Bellec A."/>
            <person name="Berger A."/>
            <person name="Berges H."/>
            <person name="Bidwell S."/>
            <person name="Bisseling T."/>
            <person name="Choisne N."/>
            <person name="Couloux A."/>
            <person name="Denny R."/>
            <person name="Deshpande S."/>
            <person name="Dai X."/>
            <person name="Doyle J.J."/>
            <person name="Dudez A.M."/>
            <person name="Farmer A.D."/>
            <person name="Fouteau S."/>
            <person name="Franken C."/>
            <person name="Gibelin C."/>
            <person name="Gish J."/>
            <person name="Goldstein S."/>
            <person name="Gonzalez A.J."/>
            <person name="Green P.J."/>
            <person name="Hallab A."/>
            <person name="Hartog M."/>
            <person name="Hua A."/>
            <person name="Humphray S.J."/>
            <person name="Jeong D.H."/>
            <person name="Jing Y."/>
            <person name="Jocker A."/>
            <person name="Kenton S.M."/>
            <person name="Kim D.J."/>
            <person name="Klee K."/>
            <person name="Lai H."/>
            <person name="Lang C."/>
            <person name="Lin S."/>
            <person name="Macmil S.L."/>
            <person name="Magdelenat G."/>
            <person name="Matthews L."/>
            <person name="McCorrison J."/>
            <person name="Monaghan E.L."/>
            <person name="Mun J.H."/>
            <person name="Najar F.Z."/>
            <person name="Nicholson C."/>
            <person name="Noirot C."/>
            <person name="O'Bleness M."/>
            <person name="Paule C.R."/>
            <person name="Poulain J."/>
            <person name="Prion F."/>
            <person name="Qin B."/>
            <person name="Qu C."/>
            <person name="Retzel E.F."/>
            <person name="Riddle C."/>
            <person name="Sallet E."/>
            <person name="Samain S."/>
            <person name="Samson N."/>
            <person name="Sanders I."/>
            <person name="Saurat O."/>
            <person name="Scarpelli C."/>
            <person name="Schiex T."/>
            <person name="Segurens B."/>
            <person name="Severin A.J."/>
            <person name="Sherrier D.J."/>
            <person name="Shi R."/>
            <person name="Sims S."/>
            <person name="Singer S.R."/>
            <person name="Sinharoy S."/>
            <person name="Sterck L."/>
            <person name="Viollet A."/>
            <person name="Wang B.B."/>
            <person name="Wang K."/>
            <person name="Wang M."/>
            <person name="Wang X."/>
            <person name="Warfsmann J."/>
            <person name="Weissenbach J."/>
            <person name="White D.D."/>
            <person name="White J.D."/>
            <person name="Wiley G.B."/>
            <person name="Wincker P."/>
            <person name="Xing Y."/>
            <person name="Yang L."/>
            <person name="Yao Z."/>
            <person name="Ying F."/>
            <person name="Zhai J."/>
            <person name="Zhou L."/>
            <person name="Zuber A."/>
            <person name="Denarie J."/>
            <person name="Dixon R.A."/>
            <person name="May G.D."/>
            <person name="Schwartz D.C."/>
            <person name="Rogers J."/>
            <person name="Quetier F."/>
            <person name="Town C.D."/>
            <person name="Roe B.A."/>
        </authorList>
    </citation>
    <scope>NUCLEOTIDE SEQUENCE [LARGE SCALE GENOMIC DNA]</scope>
    <source>
        <strain evidence="2">A17</strain>
        <strain evidence="3 4">cv. Jemalong A17</strain>
    </source>
</reference>
<dbReference type="GO" id="GO:0003676">
    <property type="term" value="F:nucleic acid binding"/>
    <property type="evidence" value="ECO:0007669"/>
    <property type="project" value="InterPro"/>
</dbReference>
<evidence type="ECO:0000256" key="1">
    <source>
        <dbReference type="SAM" id="MobiDB-lite"/>
    </source>
</evidence>
<feature type="compositionally biased region" description="Basic residues" evidence="1">
    <location>
        <begin position="1"/>
        <end position="12"/>
    </location>
</feature>
<dbReference type="Gene3D" id="4.10.60.10">
    <property type="entry name" value="Zinc finger, CCHC-type"/>
    <property type="match status" value="1"/>
</dbReference>
<dbReference type="EMBL" id="CM001221">
    <property type="protein sequence ID" value="AES97237.2"/>
    <property type="molecule type" value="Genomic_DNA"/>
</dbReference>
<sequence length="79" mass="9325">MMMRRNQIRKKFPNTNNNTRTEADKTKVTCFGCNKTGHYKSEWPDIKKVQRKPPFKKAMITWDDIEELESQEDADADMG</sequence>